<name>A0A4S4MX32_9APHY</name>
<proteinExistence type="predicted"/>
<gene>
    <name evidence="1" type="ORF">EUX98_g3235</name>
</gene>
<accession>A0A4S4MX32</accession>
<dbReference type="AlphaFoldDB" id="A0A4S4MX32"/>
<protein>
    <submittedName>
        <fullName evidence="1">Uncharacterized protein</fullName>
    </submittedName>
</protein>
<dbReference type="Proteomes" id="UP000308730">
    <property type="component" value="Unassembled WGS sequence"/>
</dbReference>
<comment type="caution">
    <text evidence="1">The sequence shown here is derived from an EMBL/GenBank/DDBJ whole genome shotgun (WGS) entry which is preliminary data.</text>
</comment>
<organism evidence="1 2">
    <name type="scientific">Antrodiella citrinella</name>
    <dbReference type="NCBI Taxonomy" id="2447956"/>
    <lineage>
        <taxon>Eukaryota</taxon>
        <taxon>Fungi</taxon>
        <taxon>Dikarya</taxon>
        <taxon>Basidiomycota</taxon>
        <taxon>Agaricomycotina</taxon>
        <taxon>Agaricomycetes</taxon>
        <taxon>Polyporales</taxon>
        <taxon>Steccherinaceae</taxon>
        <taxon>Antrodiella</taxon>
    </lineage>
</organism>
<keyword evidence="2" id="KW-1185">Reference proteome</keyword>
<reference evidence="1 2" key="1">
    <citation type="submission" date="2019-02" db="EMBL/GenBank/DDBJ databases">
        <title>Genome sequencing of the rare red list fungi Antrodiella citrinella (Flaviporus citrinellus).</title>
        <authorList>
            <person name="Buettner E."/>
            <person name="Kellner H."/>
        </authorList>
    </citation>
    <scope>NUCLEOTIDE SEQUENCE [LARGE SCALE GENOMIC DNA]</scope>
    <source>
        <strain evidence="1 2">DSM 108506</strain>
    </source>
</reference>
<evidence type="ECO:0000313" key="2">
    <source>
        <dbReference type="Proteomes" id="UP000308730"/>
    </source>
</evidence>
<evidence type="ECO:0000313" key="1">
    <source>
        <dbReference type="EMBL" id="THH30954.1"/>
    </source>
</evidence>
<sequence length="105" mass="11398">MELPSDEELLRATYVLADFGTSQPEGLDRDRMVSSLDLRAPEVLLGRAMGQASGHMVIRVSADKYLNAGGTLRKEIALFDMPLEVLIGLVNIVPDGEVRAMATVL</sequence>
<dbReference type="EMBL" id="SGPM01000062">
    <property type="protein sequence ID" value="THH30954.1"/>
    <property type="molecule type" value="Genomic_DNA"/>
</dbReference>